<accession>A0A0U5L7D0</accession>
<name>A0A0U5L7D0_9GAMM</name>
<organism evidence="2 3">
    <name type="scientific">Duffyella gerundensis</name>
    <dbReference type="NCBI Taxonomy" id="1619313"/>
    <lineage>
        <taxon>Bacteria</taxon>
        <taxon>Pseudomonadati</taxon>
        <taxon>Pseudomonadota</taxon>
        <taxon>Gammaproteobacteria</taxon>
        <taxon>Enterobacterales</taxon>
        <taxon>Erwiniaceae</taxon>
        <taxon>Duffyella</taxon>
    </lineage>
</organism>
<dbReference type="PATRIC" id="fig|1619313.3.peg.2840"/>
<dbReference type="EMBL" id="LN907827">
    <property type="protein sequence ID" value="CUU24965.1"/>
    <property type="molecule type" value="Genomic_DNA"/>
</dbReference>
<dbReference type="AlphaFoldDB" id="A0A0U5L7D0"/>
<dbReference type="OrthoDB" id="6555262at2"/>
<dbReference type="KEGG" id="ege:EM595_2734"/>
<dbReference type="STRING" id="1619313.EM595_2734"/>
<evidence type="ECO:0000313" key="2">
    <source>
        <dbReference type="EMBL" id="CUU24965.1"/>
    </source>
</evidence>
<dbReference type="Proteomes" id="UP000059419">
    <property type="component" value="Chromosome 1"/>
</dbReference>
<protein>
    <submittedName>
        <fullName evidence="2">Uncharacterized protein</fullName>
    </submittedName>
</protein>
<evidence type="ECO:0000313" key="3">
    <source>
        <dbReference type="Proteomes" id="UP000059419"/>
    </source>
</evidence>
<keyword evidence="3" id="KW-1185">Reference proteome</keyword>
<proteinExistence type="predicted"/>
<reference evidence="3" key="1">
    <citation type="submission" date="2015-11" db="EMBL/GenBank/DDBJ databases">
        <authorList>
            <person name="Blom J."/>
        </authorList>
    </citation>
    <scope>NUCLEOTIDE SEQUENCE [LARGE SCALE GENOMIC DNA]</scope>
</reference>
<gene>
    <name evidence="2" type="ORF">EM595_2734</name>
</gene>
<sequence>MTQTPREAQFLIDQIEQELMDWSRNFNVVHQENNAQFQRADNVVADFREVVALVSSQIDDATDHLNRVREKSQAMCELAADTQDQANRAHQHAAKVYQRSVNAAAEWRDALQRAVQLVNRCQAAKLQAASEVSSAQTRAQQAANDLAHAQNAYNSCMNSWTTNSKGERQRPNCSSDASRVTNARHHLDSARRHLNQCEFELQQAIDQLNAAFIKQQSCENGVAKTEEALVYAQQARDRASQASNSASEARQWADEAWQQAESGVRLAQDMQSQHNIASQQTALAEEDVADALQDHAAFARALEEYQRRQWQAREELGDAFEALRQINSKEGL</sequence>
<feature type="region of interest" description="Disordered" evidence="1">
    <location>
        <begin position="160"/>
        <end position="180"/>
    </location>
</feature>
<dbReference type="RefSeq" id="WP_067433024.1">
    <property type="nucleotide sequence ID" value="NZ_JACSXG010000008.1"/>
</dbReference>
<feature type="compositionally biased region" description="Polar residues" evidence="1">
    <location>
        <begin position="171"/>
        <end position="180"/>
    </location>
</feature>
<evidence type="ECO:0000256" key="1">
    <source>
        <dbReference type="SAM" id="MobiDB-lite"/>
    </source>
</evidence>